<comment type="caution">
    <text evidence="7">The sequence shown here is derived from an EMBL/GenBank/DDBJ whole genome shotgun (WGS) entry which is preliminary data.</text>
</comment>
<dbReference type="NCBIfam" id="TIGR00715">
    <property type="entry name" value="precor6x_red"/>
    <property type="match status" value="1"/>
</dbReference>
<comment type="pathway">
    <text evidence="1">Cofactor biosynthesis; adenosylcobalamin biosynthesis.</text>
</comment>
<dbReference type="InterPro" id="IPR014008">
    <property type="entry name" value="Cbl_synth_MTase_CbiT"/>
</dbReference>
<dbReference type="Gene3D" id="3.40.1010.10">
    <property type="entry name" value="Cobalt-precorrin-4 Transmethylase, Domain 1"/>
    <property type="match status" value="1"/>
</dbReference>
<dbReference type="GO" id="GO:0008276">
    <property type="term" value="F:protein methyltransferase activity"/>
    <property type="evidence" value="ECO:0007669"/>
    <property type="project" value="InterPro"/>
</dbReference>
<dbReference type="InterPro" id="IPR050714">
    <property type="entry name" value="Cobalamin_biosynth_MTase"/>
</dbReference>
<evidence type="ECO:0000259" key="6">
    <source>
        <dbReference type="Pfam" id="PF00590"/>
    </source>
</evidence>
<reference evidence="7 8" key="1">
    <citation type="submission" date="2021-10" db="EMBL/GenBank/DDBJ databases">
        <title>Anaerobic single-cell dispensing facilitates the cultivation of human gut bacteria.</title>
        <authorList>
            <person name="Afrizal A."/>
        </authorList>
    </citation>
    <scope>NUCLEOTIDE SEQUENCE [LARGE SCALE GENOMIC DNA]</scope>
    <source>
        <strain evidence="7 8">CLA-AA-H224</strain>
    </source>
</reference>
<evidence type="ECO:0000256" key="4">
    <source>
        <dbReference type="ARBA" id="ARBA00022679"/>
    </source>
</evidence>
<evidence type="ECO:0000313" key="8">
    <source>
        <dbReference type="Proteomes" id="UP001198200"/>
    </source>
</evidence>
<dbReference type="SUPFAM" id="SSF53335">
    <property type="entry name" value="S-adenosyl-L-methionine-dependent methyltransferases"/>
    <property type="match status" value="1"/>
</dbReference>
<dbReference type="Pfam" id="PF02571">
    <property type="entry name" value="CbiJ"/>
    <property type="match status" value="1"/>
</dbReference>
<dbReference type="CDD" id="cd11644">
    <property type="entry name" value="Precorrin-6Y-MT"/>
    <property type="match status" value="1"/>
</dbReference>
<dbReference type="EC" id="1.3.1.54" evidence="7"/>
<protein>
    <submittedName>
        <fullName evidence="7">Precorrin-6A reductase</fullName>
        <ecNumber evidence="7">1.3.1.54</ecNumber>
    </submittedName>
</protein>
<dbReference type="Proteomes" id="UP001198200">
    <property type="component" value="Unassembled WGS sequence"/>
</dbReference>
<dbReference type="GO" id="GO:0032259">
    <property type="term" value="P:methylation"/>
    <property type="evidence" value="ECO:0007669"/>
    <property type="project" value="UniProtKB-KW"/>
</dbReference>
<evidence type="ECO:0000256" key="3">
    <source>
        <dbReference type="ARBA" id="ARBA00022603"/>
    </source>
</evidence>
<dbReference type="GO" id="GO:0016994">
    <property type="term" value="F:precorrin-6A reductase activity"/>
    <property type="evidence" value="ECO:0007669"/>
    <property type="project" value="UniProtKB-EC"/>
</dbReference>
<dbReference type="InterPro" id="IPR012818">
    <property type="entry name" value="CbiE"/>
</dbReference>
<feature type="domain" description="Tetrapyrrole methylase" evidence="6">
    <location>
        <begin position="276"/>
        <end position="465"/>
    </location>
</feature>
<keyword evidence="5" id="KW-0949">S-adenosyl-L-methionine</keyword>
<evidence type="ECO:0000256" key="2">
    <source>
        <dbReference type="ARBA" id="ARBA00022573"/>
    </source>
</evidence>
<dbReference type="InterPro" id="IPR029063">
    <property type="entry name" value="SAM-dependent_MTases_sf"/>
</dbReference>
<evidence type="ECO:0000256" key="1">
    <source>
        <dbReference type="ARBA" id="ARBA00004953"/>
    </source>
</evidence>
<evidence type="ECO:0000313" key="7">
    <source>
        <dbReference type="EMBL" id="MCC2222555.1"/>
    </source>
</evidence>
<dbReference type="NCBIfam" id="TIGR02467">
    <property type="entry name" value="CbiE"/>
    <property type="match status" value="1"/>
</dbReference>
<dbReference type="NCBIfam" id="TIGR02469">
    <property type="entry name" value="CbiT"/>
    <property type="match status" value="1"/>
</dbReference>
<dbReference type="InterPro" id="IPR014777">
    <property type="entry name" value="4pyrrole_Mease_sub1"/>
</dbReference>
<keyword evidence="2" id="KW-0169">Cobalamin biosynthesis</keyword>
<proteinExistence type="predicted"/>
<dbReference type="AlphaFoldDB" id="A0AAE3E638"/>
<dbReference type="InterPro" id="IPR003723">
    <property type="entry name" value="Precorrin-6x_reduct"/>
</dbReference>
<organism evidence="7 8">
    <name type="scientific">Anthropogastromicrobium aceti</name>
    <dbReference type="NCBI Taxonomy" id="2981768"/>
    <lineage>
        <taxon>Bacteria</taxon>
        <taxon>Bacillati</taxon>
        <taxon>Bacillota</taxon>
        <taxon>Clostridia</taxon>
        <taxon>Lachnospirales</taxon>
        <taxon>Lachnospiraceae</taxon>
        <taxon>Anthropogastromicrobium</taxon>
    </lineage>
</organism>
<dbReference type="RefSeq" id="WP_308732224.1">
    <property type="nucleotide sequence ID" value="NZ_JAJEQN010000039.1"/>
</dbReference>
<keyword evidence="3" id="KW-0489">Methyltransferase</keyword>
<dbReference type="PROSITE" id="PS51014">
    <property type="entry name" value="COBK_CBIJ"/>
    <property type="match status" value="1"/>
</dbReference>
<dbReference type="InterPro" id="IPR035996">
    <property type="entry name" value="4pyrrol_Methylase_sf"/>
</dbReference>
<evidence type="ECO:0000256" key="5">
    <source>
        <dbReference type="ARBA" id="ARBA00022691"/>
    </source>
</evidence>
<keyword evidence="8" id="KW-1185">Reference proteome</keyword>
<gene>
    <name evidence="7" type="primary">cobK</name>
    <name evidence="7" type="ORF">LKD48_13100</name>
</gene>
<dbReference type="GO" id="GO:0009236">
    <property type="term" value="P:cobalamin biosynthetic process"/>
    <property type="evidence" value="ECO:0007669"/>
    <property type="project" value="UniProtKB-KW"/>
</dbReference>
<keyword evidence="7" id="KW-0560">Oxidoreductase</keyword>
<dbReference type="SUPFAM" id="SSF53790">
    <property type="entry name" value="Tetrapyrrole methylase"/>
    <property type="match status" value="1"/>
</dbReference>
<dbReference type="PANTHER" id="PTHR43182">
    <property type="entry name" value="COBALT-PRECORRIN-6B C(15)-METHYLTRANSFERASE (DECARBOXYLATING)"/>
    <property type="match status" value="1"/>
</dbReference>
<dbReference type="InterPro" id="IPR000878">
    <property type="entry name" value="4pyrrol_Mease"/>
</dbReference>
<dbReference type="PANTHER" id="PTHR43182:SF1">
    <property type="entry name" value="COBALT-PRECORRIN-7 C(5)-METHYLTRANSFERASE"/>
    <property type="match status" value="1"/>
</dbReference>
<accession>A0AAE3E638</accession>
<sequence>MKKVLVFAGTTEGRELAELLADSNIKCSVCVATDYALELMNDKRLDVHCGRLTEEEMEVLMRDGKFDVVVDATHPYAQIVSQNVRQAADKESISLIRLRRSTESAEEGFVSFKTHEECSAWLSFQTGNILLTTGSKDLGSYAKNETIKNHLFVRVLPGEESIRLCTANGITGRQIIAMQGPFSAQMNECILREYSIDWMVTKISGHAGGFEEKVEAAKKAGVGVCAILPPLENVCQTEIPGDERKSSMYICENVYDTAKKLELLLKEDILSKRSRKIILSGIGMGNTDGMTREAYHAFEEAEIIFGAERMLENLPGKGIKVPYYRADDIISYLIEHPQYTKVAAAFSGDSGFYSGAQSMKKALEEANEKGILKSETTILPGISSVSALAARLGVSWNDAVLASIHGRRTNVVNLVRKNTKVFLLLSGKNDFEMLVNKFREAGINHVKISAGYRLSYPDEKLFMFYLDEFETKLFDLPEGVYTCLIENEDCEEQILTPGIDDEIFSRTKVPMTKNEVRVLSISRLELTKNAVVYDVGSGTGSVSIECARLSPDIFVFAIEQKEEAANLTKENAVRFGLSDQIVVINKKAPEGFEELPTPTHVFIGGSSGALSDILSAIQKKLIVKENTKGKTDKASKGVRVVINAVSLETIAQITKLIQTYPVKHVQLTQIQASRAHKLGSYNLMQAQNPVLIASFNLLPGDKMEADE</sequence>
<keyword evidence="4" id="KW-0808">Transferase</keyword>
<dbReference type="EMBL" id="JAJEQN010000039">
    <property type="protein sequence ID" value="MCC2222555.1"/>
    <property type="molecule type" value="Genomic_DNA"/>
</dbReference>
<dbReference type="Gene3D" id="3.40.50.150">
    <property type="entry name" value="Vaccinia Virus protein VP39"/>
    <property type="match status" value="1"/>
</dbReference>
<dbReference type="Pfam" id="PF00590">
    <property type="entry name" value="TP_methylase"/>
    <property type="match status" value="1"/>
</dbReference>
<name>A0AAE3E638_9FIRM</name>